<dbReference type="GO" id="GO:0012505">
    <property type="term" value="C:endomembrane system"/>
    <property type="evidence" value="ECO:0007669"/>
    <property type="project" value="UniProtKB-SubCell"/>
</dbReference>
<evidence type="ECO:0000259" key="6">
    <source>
        <dbReference type="PROSITE" id="PS51072"/>
    </source>
</evidence>
<evidence type="ECO:0000313" key="8">
    <source>
        <dbReference type="EMBL" id="CAD8951491.1"/>
    </source>
</evidence>
<evidence type="ECO:0000256" key="2">
    <source>
        <dbReference type="ARBA" id="ARBA00022448"/>
    </source>
</evidence>
<proteinExistence type="inferred from homology"/>
<dbReference type="FunFam" id="3.30.450.60:FF:000002">
    <property type="entry name" value="AP-2 complex subunit mu, putative"/>
    <property type="match status" value="1"/>
</dbReference>
<keyword evidence="4" id="KW-0472">Membrane</keyword>
<gene>
    <name evidence="8" type="ORF">HAND00432_LOCUS6026</name>
    <name evidence="7" type="ORF">HAND1043_LOCUS24023</name>
</gene>
<dbReference type="Gene3D" id="3.30.450.60">
    <property type="match status" value="1"/>
</dbReference>
<dbReference type="Gene3D" id="2.60.40.1170">
    <property type="entry name" value="Mu homology domain, subdomain B"/>
    <property type="match status" value="2"/>
</dbReference>
<dbReference type="PIRSF" id="PIRSF005992">
    <property type="entry name" value="Clathrin_mu"/>
    <property type="match status" value="1"/>
</dbReference>
<evidence type="ECO:0000256" key="4">
    <source>
        <dbReference type="ARBA" id="ARBA00023136"/>
    </source>
</evidence>
<dbReference type="AlphaFoldDB" id="A0A6U2G3S2"/>
<dbReference type="GO" id="GO:0016192">
    <property type="term" value="P:vesicle-mediated transport"/>
    <property type="evidence" value="ECO:0007669"/>
    <property type="project" value="InterPro"/>
</dbReference>
<reference evidence="7" key="1">
    <citation type="submission" date="2021-01" db="EMBL/GenBank/DDBJ databases">
        <authorList>
            <person name="Corre E."/>
            <person name="Pelletier E."/>
            <person name="Niang G."/>
            <person name="Scheremetjew M."/>
            <person name="Finn R."/>
            <person name="Kale V."/>
            <person name="Holt S."/>
            <person name="Cochrane G."/>
            <person name="Meng A."/>
            <person name="Brown T."/>
            <person name="Cohen L."/>
        </authorList>
    </citation>
    <scope>NUCLEOTIDE SEQUENCE</scope>
    <source>
        <strain evidence="7">CCMP441</strain>
        <strain evidence="8">CCMP644</strain>
    </source>
</reference>
<organism evidence="7">
    <name type="scientific">Hemiselmis andersenii</name>
    <name type="common">Cryptophyte alga</name>
    <dbReference type="NCBI Taxonomy" id="464988"/>
    <lineage>
        <taxon>Eukaryota</taxon>
        <taxon>Cryptophyceae</taxon>
        <taxon>Cryptomonadales</taxon>
        <taxon>Hemiselmidaceae</taxon>
        <taxon>Hemiselmis</taxon>
    </lineage>
</organism>
<evidence type="ECO:0000256" key="5">
    <source>
        <dbReference type="PIRNR" id="PIRNR005992"/>
    </source>
</evidence>
<keyword evidence="2 5" id="KW-0813">Transport</keyword>
<dbReference type="EMBL" id="HBFX01010158">
    <property type="protein sequence ID" value="CAD8951491.1"/>
    <property type="molecule type" value="Transcribed_RNA"/>
</dbReference>
<sequence>MINSLFVMSPTGEVLIEKHYRGYVPRTCCDTFWAEVQKSSSPQEVCPVLVTPKYYLIHVQRYGMFFIANVQMEVQPLLVTEFLHRVVDVFRDYFNEVSEESIKENFITVYQLMDEMMDNGIPMTTEPNVLKTMIVPPTILGRVASSMGVGDKSNVASDLPEGMLSSIWWRKKGVKYTNNEVYLDIVEEIDCSIDTNGLMVTCDVSGEVLVNCKLSGMPDLTLSFTNPALIDEANFHPCVRLSRYERDRVMSFVPPDGKFKLASYSVCTTGQAVVLPLYVKPQIHFSGSSGRVNVMVGPKSNLAGRTIEDVVITIPFSKSVASTNLSVNHGTAHFDDATKMLRWDIGKVPKDKSPCLTGGVALAPGAETPESGPTMTVDFKIVMFSASGLKIDALTLSGEKYKPYKGVRFVTKAGKFQVRS</sequence>
<dbReference type="InterPro" id="IPR050431">
    <property type="entry name" value="Adaptor_comp_med_subunit"/>
</dbReference>
<evidence type="ECO:0000256" key="1">
    <source>
        <dbReference type="ARBA" id="ARBA00004308"/>
    </source>
</evidence>
<dbReference type="PROSITE" id="PS51072">
    <property type="entry name" value="MHD"/>
    <property type="match status" value="1"/>
</dbReference>
<dbReference type="SUPFAM" id="SSF49447">
    <property type="entry name" value="Second domain of Mu2 adaptin subunit (ap50) of ap2 adaptor"/>
    <property type="match status" value="1"/>
</dbReference>
<dbReference type="EMBL" id="HBFK01039572">
    <property type="protein sequence ID" value="CAD8757509.1"/>
    <property type="molecule type" value="Transcribed_RNA"/>
</dbReference>
<dbReference type="InterPro" id="IPR022775">
    <property type="entry name" value="AP_mu_sigma_su"/>
</dbReference>
<evidence type="ECO:0000313" key="7">
    <source>
        <dbReference type="EMBL" id="CAD8757509.1"/>
    </source>
</evidence>
<dbReference type="SUPFAM" id="SSF64356">
    <property type="entry name" value="SNARE-like"/>
    <property type="match status" value="1"/>
</dbReference>
<dbReference type="InterPro" id="IPR011012">
    <property type="entry name" value="Longin-like_dom_sf"/>
</dbReference>
<dbReference type="GO" id="GO:0030131">
    <property type="term" value="C:clathrin adaptor complex"/>
    <property type="evidence" value="ECO:0007669"/>
    <property type="project" value="UniProtKB-UniRule"/>
</dbReference>
<comment type="subcellular location">
    <subcellularLocation>
        <location evidence="1">Endomembrane system</location>
    </subcellularLocation>
</comment>
<name>A0A6U2G3S2_HEMAN</name>
<dbReference type="CDD" id="cd09252">
    <property type="entry name" value="AP-3_Mu3_Cterm"/>
    <property type="match status" value="1"/>
</dbReference>
<dbReference type="Pfam" id="PF00928">
    <property type="entry name" value="Adap_comp_sub"/>
    <property type="match status" value="1"/>
</dbReference>
<dbReference type="GO" id="GO:0006886">
    <property type="term" value="P:intracellular protein transport"/>
    <property type="evidence" value="ECO:0007669"/>
    <property type="project" value="UniProtKB-UniRule"/>
</dbReference>
<dbReference type="InterPro" id="IPR028565">
    <property type="entry name" value="MHD"/>
</dbReference>
<dbReference type="InterPro" id="IPR001392">
    <property type="entry name" value="Clathrin_mu"/>
</dbReference>
<dbReference type="PANTHER" id="PTHR10529">
    <property type="entry name" value="AP COMPLEX SUBUNIT MU"/>
    <property type="match status" value="1"/>
</dbReference>
<dbReference type="PRINTS" id="PR00314">
    <property type="entry name" value="CLATHRINADPT"/>
</dbReference>
<dbReference type="InterPro" id="IPR036168">
    <property type="entry name" value="AP2_Mu_C_sf"/>
</dbReference>
<dbReference type="CDD" id="cd14837">
    <property type="entry name" value="AP3_Mu_N"/>
    <property type="match status" value="1"/>
</dbReference>
<dbReference type="Pfam" id="PF01217">
    <property type="entry name" value="Clat_adaptor_s"/>
    <property type="match status" value="1"/>
</dbReference>
<comment type="similarity">
    <text evidence="5">Belongs to the adaptor complexes medium subunit family.</text>
</comment>
<feature type="domain" description="MHD" evidence="6">
    <location>
        <begin position="178"/>
        <end position="419"/>
    </location>
</feature>
<evidence type="ECO:0000256" key="3">
    <source>
        <dbReference type="ARBA" id="ARBA00022927"/>
    </source>
</evidence>
<keyword evidence="3 5" id="KW-0653">Protein transport</keyword>
<protein>
    <recommendedName>
        <fullName evidence="6">MHD domain-containing protein</fullName>
    </recommendedName>
</protein>
<accession>A0A6U2G3S2</accession>